<dbReference type="Proteomes" id="UP000293036">
    <property type="component" value="Unassembled WGS sequence"/>
</dbReference>
<dbReference type="GO" id="GO:0005886">
    <property type="term" value="C:plasma membrane"/>
    <property type="evidence" value="ECO:0007669"/>
    <property type="project" value="UniProtKB-SubCell"/>
</dbReference>
<dbReference type="EMBL" id="SJDT01000002">
    <property type="protein sequence ID" value="TBW22895.1"/>
    <property type="molecule type" value="Genomic_DNA"/>
</dbReference>
<dbReference type="AlphaFoldDB" id="A0A4Q9V1G1"/>
<feature type="transmembrane region" description="Helical" evidence="6">
    <location>
        <begin position="657"/>
        <end position="679"/>
    </location>
</feature>
<dbReference type="PANTHER" id="PTHR33406:SF13">
    <property type="entry name" value="MEMBRANE PROTEIN YDFJ"/>
    <property type="match status" value="1"/>
</dbReference>
<evidence type="ECO:0000256" key="1">
    <source>
        <dbReference type="ARBA" id="ARBA00004651"/>
    </source>
</evidence>
<feature type="transmembrane region" description="Helical" evidence="6">
    <location>
        <begin position="412"/>
        <end position="435"/>
    </location>
</feature>
<dbReference type="SUPFAM" id="SSF82866">
    <property type="entry name" value="Multidrug efflux transporter AcrB transmembrane domain"/>
    <property type="match status" value="2"/>
</dbReference>
<keyword evidence="5 6" id="KW-0472">Membrane</keyword>
<feature type="transmembrane region" description="Helical" evidence="6">
    <location>
        <begin position="320"/>
        <end position="341"/>
    </location>
</feature>
<evidence type="ECO:0000313" key="9">
    <source>
        <dbReference type="Proteomes" id="UP000293036"/>
    </source>
</evidence>
<feature type="domain" description="Membrane transport protein MMPL" evidence="7">
    <location>
        <begin position="129"/>
        <end position="482"/>
    </location>
</feature>
<comment type="subcellular location">
    <subcellularLocation>
        <location evidence="1">Cell membrane</location>
        <topology evidence="1">Multi-pass membrane protein</topology>
    </subcellularLocation>
</comment>
<evidence type="ECO:0000256" key="6">
    <source>
        <dbReference type="SAM" id="Phobius"/>
    </source>
</evidence>
<feature type="transmembrane region" description="Helical" evidence="6">
    <location>
        <begin position="624"/>
        <end position="645"/>
    </location>
</feature>
<feature type="domain" description="Membrane transport protein MMPL" evidence="7">
    <location>
        <begin position="574"/>
        <end position="801"/>
    </location>
</feature>
<evidence type="ECO:0000256" key="2">
    <source>
        <dbReference type="ARBA" id="ARBA00022475"/>
    </source>
</evidence>
<keyword evidence="9" id="KW-1185">Reference proteome</keyword>
<keyword evidence="3 6" id="KW-0812">Transmembrane</keyword>
<dbReference type="OrthoDB" id="7051771at2"/>
<sequence length="814" mass="87766">MFTALGKSISARPRLVIIVWLILFGLGFSAAVTGFGQGTLFSRMESSRSMVPGSESDLVMRAVEDAGESEAVTSIVTGVKADDVQSDLAALRRTLASIDGVRGVNDPISVRDKAQNELAKQKESATQKAISEAEPQISQAINAALASQNSRLALVPPVQREQIQQQVASDVRKQFESQIRTRVSQEVDTQFAKLPAPDSALTSKNSFAVVVQLNKDASESTHSQVDEAISDFKAAVAASHPDVRVDSISHQIAKNLILGQVAKDLVRGETIGLPMALLFLVIVFGGVIAAGLPLSAALVSIGIASGLTWFVTFFTNVDSFILNILTIIGLALSIDYGLLVVSRYREEIGRRLQELGYPADGSKVPADIRDLINSSVTAIVKTAGRTVFFSALTIAVSIAGLLVMKAPMLKMIAMGGMIVTILAVLTAVTFVPALIKVLGVRMLKPSVLTRFTFFDKLVKRFGDATTETGIFSRLAQWVHRHPWPVLIGVTSLLVASTLPLQDFEMRSNFTDYVPQQTSAKYALDAINSDFPALRTPTGTVIADTNVENTAGLIADIKNIAGIDSVSQAEKLNDSQTIITFHVDTNDQVGHEATQAVMAVRELTADYSFKVGGSAALQYDFNRSIMAGAPYAALVIVVAVLLLLFLMTGSVVAALKALIINSLSLIAGLGLTVLVFHYGLFGLPKTAGLETFVVACSVAFGFGLAMDYEVFLLARIKEYWDSIHDNDLAVERGLQRSGRIITAAAVIIIAVFVGFIFGELLPIRQIGVALAIIVLVDASLVRMLLVPAFMTLMGRWNWWSPRFLRSFYEKFKITH</sequence>
<evidence type="ECO:0000256" key="5">
    <source>
        <dbReference type="ARBA" id="ARBA00023136"/>
    </source>
</evidence>
<accession>A0A4Q9V1G1</accession>
<proteinExistence type="predicted"/>
<gene>
    <name evidence="8" type="ORF">EZJ44_03085</name>
</gene>
<feature type="transmembrane region" description="Helical" evidence="6">
    <location>
        <begin position="739"/>
        <end position="756"/>
    </location>
</feature>
<organism evidence="8 9">
    <name type="scientific">Arcanobacterium bovis</name>
    <dbReference type="NCBI Taxonomy" id="2529275"/>
    <lineage>
        <taxon>Bacteria</taxon>
        <taxon>Bacillati</taxon>
        <taxon>Actinomycetota</taxon>
        <taxon>Actinomycetes</taxon>
        <taxon>Actinomycetales</taxon>
        <taxon>Actinomycetaceae</taxon>
        <taxon>Arcanobacterium</taxon>
    </lineage>
</organism>
<protein>
    <submittedName>
        <fullName evidence="8">MMPL family transporter</fullName>
    </submittedName>
</protein>
<feature type="transmembrane region" description="Helical" evidence="6">
    <location>
        <begin position="387"/>
        <end position="406"/>
    </location>
</feature>
<feature type="transmembrane region" description="Helical" evidence="6">
    <location>
        <begin position="762"/>
        <end position="784"/>
    </location>
</feature>
<evidence type="ECO:0000313" key="8">
    <source>
        <dbReference type="EMBL" id="TBW22895.1"/>
    </source>
</evidence>
<evidence type="ECO:0000256" key="3">
    <source>
        <dbReference type="ARBA" id="ARBA00022692"/>
    </source>
</evidence>
<dbReference type="Gene3D" id="1.20.1640.10">
    <property type="entry name" value="Multidrug efflux transporter AcrB transmembrane domain"/>
    <property type="match status" value="2"/>
</dbReference>
<comment type="caution">
    <text evidence="8">The sequence shown here is derived from an EMBL/GenBank/DDBJ whole genome shotgun (WGS) entry which is preliminary data.</text>
</comment>
<dbReference type="PANTHER" id="PTHR33406">
    <property type="entry name" value="MEMBRANE PROTEIN MJ1562-RELATED"/>
    <property type="match status" value="1"/>
</dbReference>
<dbReference type="InterPro" id="IPR004869">
    <property type="entry name" value="MMPL_dom"/>
</dbReference>
<keyword evidence="2" id="KW-1003">Cell membrane</keyword>
<dbReference type="Pfam" id="PF03176">
    <property type="entry name" value="MMPL"/>
    <property type="match status" value="2"/>
</dbReference>
<keyword evidence="4 6" id="KW-1133">Transmembrane helix</keyword>
<feature type="transmembrane region" description="Helical" evidence="6">
    <location>
        <begin position="691"/>
        <end position="713"/>
    </location>
</feature>
<evidence type="ECO:0000259" key="7">
    <source>
        <dbReference type="Pfam" id="PF03176"/>
    </source>
</evidence>
<evidence type="ECO:0000256" key="4">
    <source>
        <dbReference type="ARBA" id="ARBA00022989"/>
    </source>
</evidence>
<feature type="transmembrane region" description="Helical" evidence="6">
    <location>
        <begin position="271"/>
        <end position="289"/>
    </location>
</feature>
<name>A0A4Q9V1G1_9ACTO</name>
<reference evidence="8 9" key="1">
    <citation type="submission" date="2019-02" db="EMBL/GenBank/DDBJ databases">
        <title>Arcanobacterium bovis sp. nov., isolated from the milk of a cow with mastitis.</title>
        <authorList>
            <person name="Sammra O."/>
            <person name="Foster G."/>
            <person name="Hassan A."/>
            <person name="Alssahen M."/>
            <person name="Laemmler C."/>
            <person name="Borowiak M."/>
            <person name="Malorny B."/>
            <person name="Abdulmawjood A."/>
        </authorList>
    </citation>
    <scope>NUCLEOTIDE SEQUENCE [LARGE SCALE GENOMIC DNA]</scope>
    <source>
        <strain evidence="8 9">C605018/01/1</strain>
    </source>
</reference>
<dbReference type="InterPro" id="IPR050545">
    <property type="entry name" value="Mycobact_MmpL"/>
</dbReference>